<dbReference type="EMBL" id="BQNB010017784">
    <property type="protein sequence ID" value="GJT67178.1"/>
    <property type="molecule type" value="Genomic_DNA"/>
</dbReference>
<protein>
    <submittedName>
        <fullName evidence="2">Uncharacterized protein</fullName>
    </submittedName>
</protein>
<feature type="compositionally biased region" description="Acidic residues" evidence="1">
    <location>
        <begin position="129"/>
        <end position="144"/>
    </location>
</feature>
<evidence type="ECO:0000313" key="3">
    <source>
        <dbReference type="Proteomes" id="UP001151760"/>
    </source>
</evidence>
<gene>
    <name evidence="2" type="ORF">Tco_1018658</name>
</gene>
<proteinExistence type="predicted"/>
<name>A0ABQ5FWD3_9ASTR</name>
<feature type="compositionally biased region" description="Pro residues" evidence="1">
    <location>
        <begin position="147"/>
        <end position="162"/>
    </location>
</feature>
<dbReference type="Proteomes" id="UP001151760">
    <property type="component" value="Unassembled WGS sequence"/>
</dbReference>
<comment type="caution">
    <text evidence="2">The sequence shown here is derived from an EMBL/GenBank/DDBJ whole genome shotgun (WGS) entry which is preliminary data.</text>
</comment>
<sequence>MYAYLYYCRDLHNEANKVDYGPRQSLMTRHLAILDQDARTHEIYCLVAQNMNPGTNLWGELSCMPDISVDLKRFDKAFKISSTAESTNARPNVTRRIAAARSPQTQSGADLAYSTDLLGLTILVREDPKEDPEEEQDMDIEEDIPPVVSPPTGSPPISPPPISGSLSNSDTTAPITSDRTIWVPPSGNIFEIEGPSSISSIPPHLLVHDMSRLRQDTDTLHGSVRTLVRGMETRTTEIAALRTGIDRVQRRMGASNVDIAFIEQAIASTEDGVLALQARADCRG</sequence>
<evidence type="ECO:0000256" key="1">
    <source>
        <dbReference type="SAM" id="MobiDB-lite"/>
    </source>
</evidence>
<evidence type="ECO:0000313" key="2">
    <source>
        <dbReference type="EMBL" id="GJT67178.1"/>
    </source>
</evidence>
<feature type="compositionally biased region" description="Polar residues" evidence="1">
    <location>
        <begin position="166"/>
        <end position="179"/>
    </location>
</feature>
<organism evidence="2 3">
    <name type="scientific">Tanacetum coccineum</name>
    <dbReference type="NCBI Taxonomy" id="301880"/>
    <lineage>
        <taxon>Eukaryota</taxon>
        <taxon>Viridiplantae</taxon>
        <taxon>Streptophyta</taxon>
        <taxon>Embryophyta</taxon>
        <taxon>Tracheophyta</taxon>
        <taxon>Spermatophyta</taxon>
        <taxon>Magnoliopsida</taxon>
        <taxon>eudicotyledons</taxon>
        <taxon>Gunneridae</taxon>
        <taxon>Pentapetalae</taxon>
        <taxon>asterids</taxon>
        <taxon>campanulids</taxon>
        <taxon>Asterales</taxon>
        <taxon>Asteraceae</taxon>
        <taxon>Asteroideae</taxon>
        <taxon>Anthemideae</taxon>
        <taxon>Anthemidinae</taxon>
        <taxon>Tanacetum</taxon>
    </lineage>
</organism>
<reference evidence="2" key="1">
    <citation type="journal article" date="2022" name="Int. J. Mol. Sci.">
        <title>Draft Genome of Tanacetum Coccineum: Genomic Comparison of Closely Related Tanacetum-Family Plants.</title>
        <authorList>
            <person name="Yamashiro T."/>
            <person name="Shiraishi A."/>
            <person name="Nakayama K."/>
            <person name="Satake H."/>
        </authorList>
    </citation>
    <scope>NUCLEOTIDE SEQUENCE</scope>
</reference>
<keyword evidence="3" id="KW-1185">Reference proteome</keyword>
<reference evidence="2" key="2">
    <citation type="submission" date="2022-01" db="EMBL/GenBank/DDBJ databases">
        <authorList>
            <person name="Yamashiro T."/>
            <person name="Shiraishi A."/>
            <person name="Satake H."/>
            <person name="Nakayama K."/>
        </authorList>
    </citation>
    <scope>NUCLEOTIDE SEQUENCE</scope>
</reference>
<accession>A0ABQ5FWD3</accession>
<feature type="region of interest" description="Disordered" evidence="1">
    <location>
        <begin position="125"/>
        <end position="180"/>
    </location>
</feature>